<sequence>MGRRHTNMKSEPSLPLVEDFLLSIRVNNYSPETLSNYERDLMTFENFLKDDARIPFKGLSRRTLELFKAYLTSRDRKTAAGVASQEKLSAGSINRTLSSLRSYFKYLVDADYPTPVSPQSIKLLKMPRTHGRVAEFASLVELIESPVRFEKDKRIALRNRMMLETLFATGMRISELLSLNRDQINETGKIFIRGKGKKERFVYLTDRAKALLKDYLLTRDDDNPALFIPYSGRNSGKIKVRISPNYLQMKIKRYKELLGIIVPTSAHSFRHGFATYLAEQGANPAAIQILLGHESLQTTTRYVHASDKYAESTHHEFHPLKKLKKE</sequence>
<evidence type="ECO:0000256" key="2">
    <source>
        <dbReference type="ARBA" id="ARBA00022490"/>
    </source>
</evidence>
<dbReference type="SUPFAM" id="SSF56349">
    <property type="entry name" value="DNA breaking-rejoining enzymes"/>
    <property type="match status" value="1"/>
</dbReference>
<evidence type="ECO:0000259" key="10">
    <source>
        <dbReference type="PROSITE" id="PS51898"/>
    </source>
</evidence>
<evidence type="ECO:0000256" key="8">
    <source>
        <dbReference type="ARBA" id="ARBA00023306"/>
    </source>
</evidence>
<evidence type="ECO:0000256" key="9">
    <source>
        <dbReference type="PROSITE-ProRule" id="PRU01248"/>
    </source>
</evidence>
<dbReference type="InterPro" id="IPR050090">
    <property type="entry name" value="Tyrosine_recombinase_XerCD"/>
</dbReference>
<keyword evidence="5" id="KW-0229">DNA integration</keyword>
<dbReference type="InterPro" id="IPR011010">
    <property type="entry name" value="DNA_brk_join_enz"/>
</dbReference>
<accession>A0A2H0KA87</accession>
<keyword evidence="2" id="KW-0963">Cytoplasm</keyword>
<organism evidence="12 13">
    <name type="scientific">Candidatus Taylorbacteria bacterium CG11_big_fil_rev_8_21_14_0_20_46_11</name>
    <dbReference type="NCBI Taxonomy" id="1975025"/>
    <lineage>
        <taxon>Bacteria</taxon>
        <taxon>Candidatus Tayloriibacteriota</taxon>
    </lineage>
</organism>
<dbReference type="InterPro" id="IPR044068">
    <property type="entry name" value="CB"/>
</dbReference>
<evidence type="ECO:0008006" key="14">
    <source>
        <dbReference type="Google" id="ProtNLM"/>
    </source>
</evidence>
<dbReference type="PANTHER" id="PTHR30349">
    <property type="entry name" value="PHAGE INTEGRASE-RELATED"/>
    <property type="match status" value="1"/>
</dbReference>
<keyword evidence="7" id="KW-0233">DNA recombination</keyword>
<protein>
    <recommendedName>
        <fullName evidence="14">Tyrosine recombinase XerC</fullName>
    </recommendedName>
</protein>
<dbReference type="PROSITE" id="PS51900">
    <property type="entry name" value="CB"/>
    <property type="match status" value="1"/>
</dbReference>
<keyword evidence="4" id="KW-0159">Chromosome partition</keyword>
<evidence type="ECO:0000256" key="4">
    <source>
        <dbReference type="ARBA" id="ARBA00022829"/>
    </source>
</evidence>
<dbReference type="Pfam" id="PF02899">
    <property type="entry name" value="Phage_int_SAM_1"/>
    <property type="match status" value="1"/>
</dbReference>
<evidence type="ECO:0000256" key="1">
    <source>
        <dbReference type="ARBA" id="ARBA00004496"/>
    </source>
</evidence>
<dbReference type="InterPro" id="IPR002104">
    <property type="entry name" value="Integrase_catalytic"/>
</dbReference>
<feature type="domain" description="Tyr recombinase" evidence="10">
    <location>
        <begin position="125"/>
        <end position="315"/>
    </location>
</feature>
<dbReference type="GO" id="GO:0003677">
    <property type="term" value="F:DNA binding"/>
    <property type="evidence" value="ECO:0007669"/>
    <property type="project" value="UniProtKB-UniRule"/>
</dbReference>
<dbReference type="PROSITE" id="PS51898">
    <property type="entry name" value="TYR_RECOMBINASE"/>
    <property type="match status" value="1"/>
</dbReference>
<keyword evidence="3" id="KW-0132">Cell division</keyword>
<evidence type="ECO:0000256" key="7">
    <source>
        <dbReference type="ARBA" id="ARBA00023172"/>
    </source>
</evidence>
<dbReference type="GO" id="GO:0006310">
    <property type="term" value="P:DNA recombination"/>
    <property type="evidence" value="ECO:0007669"/>
    <property type="project" value="UniProtKB-KW"/>
</dbReference>
<dbReference type="AlphaFoldDB" id="A0A2H0KA87"/>
<dbReference type="GO" id="GO:0005737">
    <property type="term" value="C:cytoplasm"/>
    <property type="evidence" value="ECO:0007669"/>
    <property type="project" value="UniProtKB-SubCell"/>
</dbReference>
<dbReference type="GO" id="GO:0007059">
    <property type="term" value="P:chromosome segregation"/>
    <property type="evidence" value="ECO:0007669"/>
    <property type="project" value="UniProtKB-KW"/>
</dbReference>
<dbReference type="Gene3D" id="1.10.150.130">
    <property type="match status" value="1"/>
</dbReference>
<dbReference type="Pfam" id="PF00589">
    <property type="entry name" value="Phage_integrase"/>
    <property type="match status" value="1"/>
</dbReference>
<dbReference type="GO" id="GO:0051301">
    <property type="term" value="P:cell division"/>
    <property type="evidence" value="ECO:0007669"/>
    <property type="project" value="UniProtKB-KW"/>
</dbReference>
<comment type="caution">
    <text evidence="12">The sequence shown here is derived from an EMBL/GenBank/DDBJ whole genome shotgun (WGS) entry which is preliminary data.</text>
</comment>
<dbReference type="InterPro" id="IPR004107">
    <property type="entry name" value="Integrase_SAM-like_N"/>
</dbReference>
<gene>
    <name evidence="12" type="ORF">COV91_05515</name>
</gene>
<evidence type="ECO:0000256" key="3">
    <source>
        <dbReference type="ARBA" id="ARBA00022618"/>
    </source>
</evidence>
<dbReference type="Proteomes" id="UP000229342">
    <property type="component" value="Unassembled WGS sequence"/>
</dbReference>
<keyword evidence="8" id="KW-0131">Cell cycle</keyword>
<evidence type="ECO:0000313" key="13">
    <source>
        <dbReference type="Proteomes" id="UP000229342"/>
    </source>
</evidence>
<name>A0A2H0KA87_9BACT</name>
<evidence type="ECO:0000256" key="5">
    <source>
        <dbReference type="ARBA" id="ARBA00022908"/>
    </source>
</evidence>
<evidence type="ECO:0000256" key="6">
    <source>
        <dbReference type="ARBA" id="ARBA00023125"/>
    </source>
</evidence>
<dbReference type="GO" id="GO:0015074">
    <property type="term" value="P:DNA integration"/>
    <property type="evidence" value="ECO:0007669"/>
    <property type="project" value="UniProtKB-KW"/>
</dbReference>
<dbReference type="InterPro" id="IPR010998">
    <property type="entry name" value="Integrase_recombinase_N"/>
</dbReference>
<evidence type="ECO:0000259" key="11">
    <source>
        <dbReference type="PROSITE" id="PS51900"/>
    </source>
</evidence>
<proteinExistence type="predicted"/>
<dbReference type="Gene3D" id="1.10.443.10">
    <property type="entry name" value="Intergrase catalytic core"/>
    <property type="match status" value="1"/>
</dbReference>
<dbReference type="EMBL" id="PCVG01000076">
    <property type="protein sequence ID" value="PIQ68156.1"/>
    <property type="molecule type" value="Genomic_DNA"/>
</dbReference>
<reference evidence="12 13" key="1">
    <citation type="submission" date="2017-09" db="EMBL/GenBank/DDBJ databases">
        <title>Depth-based differentiation of microbial function through sediment-hosted aquifers and enrichment of novel symbionts in the deep terrestrial subsurface.</title>
        <authorList>
            <person name="Probst A.J."/>
            <person name="Ladd B."/>
            <person name="Jarett J.K."/>
            <person name="Geller-Mcgrath D.E."/>
            <person name="Sieber C.M."/>
            <person name="Emerson J.B."/>
            <person name="Anantharaman K."/>
            <person name="Thomas B.C."/>
            <person name="Malmstrom R."/>
            <person name="Stieglmeier M."/>
            <person name="Klingl A."/>
            <person name="Woyke T."/>
            <person name="Ryan C.M."/>
            <person name="Banfield J.F."/>
        </authorList>
    </citation>
    <scope>NUCLEOTIDE SEQUENCE [LARGE SCALE GENOMIC DNA]</scope>
    <source>
        <strain evidence="12">CG11_big_fil_rev_8_21_14_0_20_46_11</strain>
    </source>
</reference>
<evidence type="ECO:0000313" key="12">
    <source>
        <dbReference type="EMBL" id="PIQ68156.1"/>
    </source>
</evidence>
<dbReference type="InterPro" id="IPR013762">
    <property type="entry name" value="Integrase-like_cat_sf"/>
</dbReference>
<dbReference type="PANTHER" id="PTHR30349:SF77">
    <property type="entry name" value="TYROSINE RECOMBINASE XERC"/>
    <property type="match status" value="1"/>
</dbReference>
<keyword evidence="6 9" id="KW-0238">DNA-binding</keyword>
<feature type="domain" description="Core-binding (CB)" evidence="11">
    <location>
        <begin position="11"/>
        <end position="108"/>
    </location>
</feature>
<comment type="subcellular location">
    <subcellularLocation>
        <location evidence="1">Cytoplasm</location>
    </subcellularLocation>
</comment>